<dbReference type="Proteomes" id="UP000009131">
    <property type="component" value="Unassembled WGS sequence"/>
</dbReference>
<proteinExistence type="predicted"/>
<dbReference type="AlphaFoldDB" id="G7DT80"/>
<evidence type="ECO:0000313" key="1">
    <source>
        <dbReference type="EMBL" id="GAA93727.1"/>
    </source>
</evidence>
<comment type="caution">
    <text evidence="1">The sequence shown here is derived from an EMBL/GenBank/DDBJ whole genome shotgun (WGS) entry which is preliminary data.</text>
</comment>
<dbReference type="InParanoid" id="G7DT80"/>
<keyword evidence="2" id="KW-1185">Reference proteome</keyword>
<accession>G7DT80</accession>
<dbReference type="SUPFAM" id="SSF53213">
    <property type="entry name" value="LigB-like"/>
    <property type="match status" value="1"/>
</dbReference>
<protein>
    <recommendedName>
        <fullName evidence="3">Extradiol ring-cleavage dioxygenase class III enzyme subunit B domain-containing protein</fullName>
    </recommendedName>
</protein>
<evidence type="ECO:0000313" key="2">
    <source>
        <dbReference type="Proteomes" id="UP000009131"/>
    </source>
</evidence>
<dbReference type="HOGENOM" id="CLU_871795_0_0_1"/>
<dbReference type="Gene3D" id="3.40.830.10">
    <property type="entry name" value="LigB-like"/>
    <property type="match status" value="1"/>
</dbReference>
<name>G7DT80_MIXOS</name>
<organism evidence="1 2">
    <name type="scientific">Mixia osmundae (strain CBS 9802 / IAM 14324 / JCM 22182 / KY 12970)</name>
    <dbReference type="NCBI Taxonomy" id="764103"/>
    <lineage>
        <taxon>Eukaryota</taxon>
        <taxon>Fungi</taxon>
        <taxon>Dikarya</taxon>
        <taxon>Basidiomycota</taxon>
        <taxon>Pucciniomycotina</taxon>
        <taxon>Mixiomycetes</taxon>
        <taxon>Mixiales</taxon>
        <taxon>Mixiaceae</taxon>
        <taxon>Mixia</taxon>
    </lineage>
</organism>
<sequence length="319" mass="34722">MVLGLQPRSLLLGAAMGIIAVYLSTTQKSRAPLSSVWHRSHSLHHNTDYVPQFDHQAMSEVQHDEAASPVQSVVADAVRRRQNPLQLRLPVYFLPSETPQAGRRTRDLWEDTGAEIAKTHPHALLFVSPDFASSSALVKLRVSDGTHDLVKRIQAMLGSADVDVRVPHLTVAEHAVLRAMSLPHLPIIQLALPNVMDSQAFLTLGSLLLPLRDLQISIIVTGLTANGRVASALPTFDAQLSRAIIGSSGSVREQQVRALLKTPTFKQAQIHATHVKALLFSIGIAGDAIGAKLSIEHEQQKSYGAFRFGPADGRRDDDI</sequence>
<dbReference type="RefSeq" id="XP_014571490.1">
    <property type="nucleotide sequence ID" value="XM_014716004.1"/>
</dbReference>
<reference evidence="1 2" key="2">
    <citation type="journal article" date="2012" name="Open Biol.">
        <title>Characteristics of nucleosomes and linker DNA regions on the genome of the basidiomycete Mixia osmundae revealed by mono- and dinucleosome mapping.</title>
        <authorList>
            <person name="Nishida H."/>
            <person name="Kondo S."/>
            <person name="Matsumoto T."/>
            <person name="Suzuki Y."/>
            <person name="Yoshikawa H."/>
            <person name="Taylor T.D."/>
            <person name="Sugiyama J."/>
        </authorList>
    </citation>
    <scope>NUCLEOTIDE SEQUENCE [LARGE SCALE GENOMIC DNA]</scope>
    <source>
        <strain evidence="2">CBS 9802 / IAM 14324 / JCM 22182 / KY 12970</strain>
    </source>
</reference>
<reference evidence="1 2" key="1">
    <citation type="journal article" date="2011" name="J. Gen. Appl. Microbiol.">
        <title>Draft genome sequencing of the enigmatic basidiomycete Mixia osmundae.</title>
        <authorList>
            <person name="Nishida H."/>
            <person name="Nagatsuka Y."/>
            <person name="Sugiyama J."/>
        </authorList>
    </citation>
    <scope>NUCLEOTIDE SEQUENCE [LARGE SCALE GENOMIC DNA]</scope>
    <source>
        <strain evidence="2">CBS 9802 / IAM 14324 / JCM 22182 / KY 12970</strain>
    </source>
</reference>
<gene>
    <name evidence="1" type="primary">Mo00373</name>
    <name evidence="1" type="ORF">E5Q_00373</name>
</gene>
<dbReference type="EMBL" id="BABT02000025">
    <property type="protein sequence ID" value="GAA93727.1"/>
    <property type="molecule type" value="Genomic_DNA"/>
</dbReference>
<evidence type="ECO:0008006" key="3">
    <source>
        <dbReference type="Google" id="ProtNLM"/>
    </source>
</evidence>